<feature type="transmembrane region" description="Helical" evidence="1">
    <location>
        <begin position="191"/>
        <end position="214"/>
    </location>
</feature>
<feature type="transmembrane region" description="Helical" evidence="1">
    <location>
        <begin position="375"/>
        <end position="392"/>
    </location>
</feature>
<accession>A0A3S3AQN1</accession>
<organism evidence="3 4">
    <name type="scientific">Rhodococcus spongiicola</name>
    <dbReference type="NCBI Taxonomy" id="2487352"/>
    <lineage>
        <taxon>Bacteria</taxon>
        <taxon>Bacillati</taxon>
        <taxon>Actinomycetota</taxon>
        <taxon>Actinomycetes</taxon>
        <taxon>Mycobacteriales</taxon>
        <taxon>Nocardiaceae</taxon>
        <taxon>Rhodococcus</taxon>
    </lineage>
</organism>
<keyword evidence="1" id="KW-0472">Membrane</keyword>
<dbReference type="Pfam" id="PF03703">
    <property type="entry name" value="bPH_2"/>
    <property type="match status" value="2"/>
</dbReference>
<evidence type="ECO:0000256" key="1">
    <source>
        <dbReference type="SAM" id="Phobius"/>
    </source>
</evidence>
<feature type="domain" description="YdbS-like PH" evidence="2">
    <location>
        <begin position="431"/>
        <end position="492"/>
    </location>
</feature>
<evidence type="ECO:0000313" key="4">
    <source>
        <dbReference type="Proteomes" id="UP000284333"/>
    </source>
</evidence>
<dbReference type="PANTHER" id="PTHR34473">
    <property type="entry name" value="UPF0699 TRANSMEMBRANE PROTEIN YDBS"/>
    <property type="match status" value="1"/>
</dbReference>
<keyword evidence="1" id="KW-1133">Transmembrane helix</keyword>
<dbReference type="InterPro" id="IPR005182">
    <property type="entry name" value="YdbS-like_PH"/>
</dbReference>
<name>A0A3S3AQN1_9NOCA</name>
<feature type="transmembrane region" description="Helical" evidence="1">
    <location>
        <begin position="398"/>
        <end position="415"/>
    </location>
</feature>
<keyword evidence="1" id="KW-0812">Transmembrane</keyword>
<comment type="caution">
    <text evidence="3">The sequence shown here is derived from an EMBL/GenBank/DDBJ whole genome shotgun (WGS) entry which is preliminary data.</text>
</comment>
<feature type="domain" description="YdbS-like PH" evidence="2">
    <location>
        <begin position="75"/>
        <end position="145"/>
    </location>
</feature>
<keyword evidence="4" id="KW-1185">Reference proteome</keyword>
<reference evidence="3 4" key="1">
    <citation type="submission" date="2018-11" db="EMBL/GenBank/DDBJ databases">
        <title>Rhodococcus spongicola sp. nov. and Rhodococcus xishaensis sp. nov. from marine sponges.</title>
        <authorList>
            <person name="Li L."/>
            <person name="Lin H.W."/>
        </authorList>
    </citation>
    <scope>NUCLEOTIDE SEQUENCE [LARGE SCALE GENOMIC DNA]</scope>
    <source>
        <strain evidence="3 4">LHW50502</strain>
    </source>
</reference>
<protein>
    <recommendedName>
        <fullName evidence="2">YdbS-like PH domain-containing protein</fullName>
    </recommendedName>
</protein>
<evidence type="ECO:0000313" key="3">
    <source>
        <dbReference type="EMBL" id="RVW06125.1"/>
    </source>
</evidence>
<dbReference type="PANTHER" id="PTHR34473:SF2">
    <property type="entry name" value="UPF0699 TRANSMEMBRANE PROTEIN YDBT"/>
    <property type="match status" value="1"/>
</dbReference>
<dbReference type="RefSeq" id="WP_127944854.1">
    <property type="nucleotide sequence ID" value="NZ_RKLN01000001.1"/>
</dbReference>
<sequence length="511" mass="54882">MSVPVESSGAAALAAEEEQPWLRLDKRMLIVHPVNEILTLLPVIVVSWILGSSSGNHYWGLIAVAALVAHGVLRWVTTTYRVGPVHVQLRRGVFQKKLLSVPRSRIRSVDVEAGVMHRLLGLAVLRIGTGRQTTRHEDRFELNALDASLVPDMRSALLAGRGRPPDAEDDAAPAVAQTREIGHWSASWVRYAPFSVTGLIAIGAFVGVIFQYGLQDRITDAPVFTNGFDSAEQAGALALSVLSLFALITLFVVASVLASVRYLVVYGDMTVTDNGQTLHVSHGLLRTRQTTLDRARLRGTTLKQPLLLRLVGGAALDAIMTGVSAEHRESSLLLPQSPRTEAARVMTTVLGDDRQADAPLVAHGPAARRKRYTRALWPAALAAVIAVAVLATGGHVPWPAWAGVVVLAAAGATLAQDRYRGLGHAVLPGWLITRSGSLDRRRHSLEAAGIIGWTVRQTFFQRRAGLATVIAATPAGTGRYVVHDIPAEQAWSLVEAVTPGAGGIWLRAQKD</sequence>
<dbReference type="AlphaFoldDB" id="A0A3S3AQN1"/>
<feature type="transmembrane region" description="Helical" evidence="1">
    <location>
        <begin position="57"/>
        <end position="76"/>
    </location>
</feature>
<dbReference type="OrthoDB" id="4121259at2"/>
<proteinExistence type="predicted"/>
<dbReference type="InterPro" id="IPR014529">
    <property type="entry name" value="UCP026631"/>
</dbReference>
<dbReference type="Proteomes" id="UP000284333">
    <property type="component" value="Unassembled WGS sequence"/>
</dbReference>
<evidence type="ECO:0000259" key="2">
    <source>
        <dbReference type="Pfam" id="PF03703"/>
    </source>
</evidence>
<feature type="transmembrane region" description="Helical" evidence="1">
    <location>
        <begin position="234"/>
        <end position="260"/>
    </location>
</feature>
<gene>
    <name evidence="3" type="ORF">EF834_01290</name>
</gene>
<feature type="transmembrane region" description="Helical" evidence="1">
    <location>
        <begin position="29"/>
        <end position="51"/>
    </location>
</feature>
<dbReference type="PIRSF" id="PIRSF026631">
    <property type="entry name" value="UCP026631"/>
    <property type="match status" value="1"/>
</dbReference>
<dbReference type="EMBL" id="RKLN01000001">
    <property type="protein sequence ID" value="RVW06125.1"/>
    <property type="molecule type" value="Genomic_DNA"/>
</dbReference>